<feature type="compositionally biased region" description="Low complexity" evidence="1">
    <location>
        <begin position="99"/>
        <end position="110"/>
    </location>
</feature>
<reference evidence="3" key="1">
    <citation type="journal article" date="2017" name="Genome Biol.">
        <title>Comparative genomics reveals high biological diversity and specific adaptations in the industrially and medically important fungal genus Aspergillus.</title>
        <authorList>
            <person name="de Vries R.P."/>
            <person name="Riley R."/>
            <person name="Wiebenga A."/>
            <person name="Aguilar-Osorio G."/>
            <person name="Amillis S."/>
            <person name="Uchima C.A."/>
            <person name="Anderluh G."/>
            <person name="Asadollahi M."/>
            <person name="Askin M."/>
            <person name="Barry K."/>
            <person name="Battaglia E."/>
            <person name="Bayram O."/>
            <person name="Benocci T."/>
            <person name="Braus-Stromeyer S.A."/>
            <person name="Caldana C."/>
            <person name="Canovas D."/>
            <person name="Cerqueira G.C."/>
            <person name="Chen F."/>
            <person name="Chen W."/>
            <person name="Choi C."/>
            <person name="Clum A."/>
            <person name="Dos Santos R.A."/>
            <person name="Damasio A.R."/>
            <person name="Diallinas G."/>
            <person name="Emri T."/>
            <person name="Fekete E."/>
            <person name="Flipphi M."/>
            <person name="Freyberg S."/>
            <person name="Gallo A."/>
            <person name="Gournas C."/>
            <person name="Habgood R."/>
            <person name="Hainaut M."/>
            <person name="Harispe M.L."/>
            <person name="Henrissat B."/>
            <person name="Hilden K.S."/>
            <person name="Hope R."/>
            <person name="Hossain A."/>
            <person name="Karabika E."/>
            <person name="Karaffa L."/>
            <person name="Karanyi Z."/>
            <person name="Krasevec N."/>
            <person name="Kuo A."/>
            <person name="Kusch H."/>
            <person name="LaButti K."/>
            <person name="Lagendijk E.L."/>
            <person name="Lapidus A."/>
            <person name="Levasseur A."/>
            <person name="Lindquist E."/>
            <person name="Lipzen A."/>
            <person name="Logrieco A.F."/>
            <person name="MacCabe A."/>
            <person name="Maekelae M.R."/>
            <person name="Malavazi I."/>
            <person name="Melin P."/>
            <person name="Meyer V."/>
            <person name="Mielnichuk N."/>
            <person name="Miskei M."/>
            <person name="Molnar A.P."/>
            <person name="Mule G."/>
            <person name="Ngan C.Y."/>
            <person name="Orejas M."/>
            <person name="Orosz E."/>
            <person name="Ouedraogo J.P."/>
            <person name="Overkamp K.M."/>
            <person name="Park H.-S."/>
            <person name="Perrone G."/>
            <person name="Piumi F."/>
            <person name="Punt P.J."/>
            <person name="Ram A.F."/>
            <person name="Ramon A."/>
            <person name="Rauscher S."/>
            <person name="Record E."/>
            <person name="Riano-Pachon D.M."/>
            <person name="Robert V."/>
            <person name="Roehrig J."/>
            <person name="Ruller R."/>
            <person name="Salamov A."/>
            <person name="Salih N.S."/>
            <person name="Samson R.A."/>
            <person name="Sandor E."/>
            <person name="Sanguinetti M."/>
            <person name="Schuetze T."/>
            <person name="Sepcic K."/>
            <person name="Shelest E."/>
            <person name="Sherlock G."/>
            <person name="Sophianopoulou V."/>
            <person name="Squina F.M."/>
            <person name="Sun H."/>
            <person name="Susca A."/>
            <person name="Todd R.B."/>
            <person name="Tsang A."/>
            <person name="Unkles S.E."/>
            <person name="van de Wiele N."/>
            <person name="van Rossen-Uffink D."/>
            <person name="Oliveira J.V."/>
            <person name="Vesth T.C."/>
            <person name="Visser J."/>
            <person name="Yu J.-H."/>
            <person name="Zhou M."/>
            <person name="Andersen M.R."/>
            <person name="Archer D.B."/>
            <person name="Baker S.E."/>
            <person name="Benoit I."/>
            <person name="Brakhage A.A."/>
            <person name="Braus G.H."/>
            <person name="Fischer R."/>
            <person name="Frisvad J.C."/>
            <person name="Goldman G.H."/>
            <person name="Houbraken J."/>
            <person name="Oakley B."/>
            <person name="Pocsi I."/>
            <person name="Scazzocchio C."/>
            <person name="Seiboth B."/>
            <person name="vanKuyk P.A."/>
            <person name="Wortman J."/>
            <person name="Dyer P.S."/>
            <person name="Grigoriev I.V."/>
        </authorList>
    </citation>
    <scope>NUCLEOTIDE SEQUENCE [LARGE SCALE GENOMIC DNA]</scope>
    <source>
        <strain evidence="3">CBS 583.65</strain>
    </source>
</reference>
<protein>
    <submittedName>
        <fullName evidence="2">Uncharacterized protein</fullName>
    </submittedName>
</protein>
<accession>A0A1L9PSY3</accession>
<keyword evidence="3" id="KW-1185">Reference proteome</keyword>
<sequence length="173" mass="18334">MGTTSVRRNLFQNHLSRRPVSTSGPSSGPSGLSSQVAQPNAPESNSSLAVGSMDDNEIVVKDKNGSYKLEIPVLPPIMGDDGDDMEGIEAGGGPGGNPTGATAASSTGQGEMNGGEKCKIEAGLVEMMYRNRNRQMSSEPHEILNLVHQSLANRVATLEEDNWMYEAETNSRA</sequence>
<dbReference type="Proteomes" id="UP000184073">
    <property type="component" value="Unassembled WGS sequence"/>
</dbReference>
<feature type="compositionally biased region" description="Low complexity" evidence="1">
    <location>
        <begin position="18"/>
        <end position="34"/>
    </location>
</feature>
<name>A0A1L9PSY3_ASPVE</name>
<proteinExistence type="predicted"/>
<dbReference type="AlphaFoldDB" id="A0A1L9PSY3"/>
<evidence type="ECO:0000313" key="2">
    <source>
        <dbReference type="EMBL" id="OJJ04621.1"/>
    </source>
</evidence>
<dbReference type="EMBL" id="KV878132">
    <property type="protein sequence ID" value="OJJ04621.1"/>
    <property type="molecule type" value="Genomic_DNA"/>
</dbReference>
<dbReference type="OrthoDB" id="4188844at2759"/>
<dbReference type="VEuPathDB" id="FungiDB:ASPVEDRAFT_86006"/>
<gene>
    <name evidence="2" type="ORF">ASPVEDRAFT_86006</name>
</gene>
<feature type="compositionally biased region" description="Polar residues" evidence="1">
    <location>
        <begin position="35"/>
        <end position="49"/>
    </location>
</feature>
<evidence type="ECO:0000256" key="1">
    <source>
        <dbReference type="SAM" id="MobiDB-lite"/>
    </source>
</evidence>
<feature type="compositionally biased region" description="Polar residues" evidence="1">
    <location>
        <begin position="1"/>
        <end position="14"/>
    </location>
</feature>
<dbReference type="RefSeq" id="XP_040670383.1">
    <property type="nucleotide sequence ID" value="XM_040817768.1"/>
</dbReference>
<dbReference type="GeneID" id="63733279"/>
<organism evidence="2 3">
    <name type="scientific">Aspergillus versicolor CBS 583.65</name>
    <dbReference type="NCBI Taxonomy" id="1036611"/>
    <lineage>
        <taxon>Eukaryota</taxon>
        <taxon>Fungi</taxon>
        <taxon>Dikarya</taxon>
        <taxon>Ascomycota</taxon>
        <taxon>Pezizomycotina</taxon>
        <taxon>Eurotiomycetes</taxon>
        <taxon>Eurotiomycetidae</taxon>
        <taxon>Eurotiales</taxon>
        <taxon>Aspergillaceae</taxon>
        <taxon>Aspergillus</taxon>
        <taxon>Aspergillus subgen. Nidulantes</taxon>
    </lineage>
</organism>
<evidence type="ECO:0000313" key="3">
    <source>
        <dbReference type="Proteomes" id="UP000184073"/>
    </source>
</evidence>
<feature type="region of interest" description="Disordered" evidence="1">
    <location>
        <begin position="1"/>
        <end position="52"/>
    </location>
</feature>
<feature type="compositionally biased region" description="Gly residues" evidence="1">
    <location>
        <begin position="89"/>
        <end position="98"/>
    </location>
</feature>
<feature type="region of interest" description="Disordered" evidence="1">
    <location>
        <begin position="72"/>
        <end position="115"/>
    </location>
</feature>